<evidence type="ECO:0000259" key="5">
    <source>
        <dbReference type="Pfam" id="PF16077"/>
    </source>
</evidence>
<evidence type="ECO:0000256" key="2">
    <source>
        <dbReference type="ARBA" id="ARBA00023157"/>
    </source>
</evidence>
<reference evidence="6 7" key="1">
    <citation type="journal article" date="2024" name="Ann. Entomol. Soc. Am.">
        <title>Genomic analyses of the southern and eastern yellowjacket wasps (Hymenoptera: Vespidae) reveal evolutionary signatures of social life.</title>
        <authorList>
            <person name="Catto M.A."/>
            <person name="Caine P.B."/>
            <person name="Orr S.E."/>
            <person name="Hunt B.G."/>
            <person name="Goodisman M.A.D."/>
        </authorList>
    </citation>
    <scope>NUCLEOTIDE SEQUENCE [LARGE SCALE GENOMIC DNA]</scope>
    <source>
        <strain evidence="6">233</strain>
        <tissue evidence="6">Head and thorax</tissue>
    </source>
</reference>
<dbReference type="GO" id="GO:0005615">
    <property type="term" value="C:extracellular space"/>
    <property type="evidence" value="ECO:0007669"/>
    <property type="project" value="UniProtKB-ARBA"/>
</dbReference>
<gene>
    <name evidence="6" type="ORF">V1478_010604</name>
</gene>
<dbReference type="PANTHER" id="PTHR23199:SF12">
    <property type="entry name" value="NEUROTROPHIN 1-RELATED"/>
    <property type="match status" value="1"/>
</dbReference>
<evidence type="ECO:0000256" key="4">
    <source>
        <dbReference type="SAM" id="SignalP"/>
    </source>
</evidence>
<feature type="signal peptide" evidence="4">
    <location>
        <begin position="1"/>
        <end position="31"/>
    </location>
</feature>
<feature type="chain" id="PRO_5044749243" evidence="4">
    <location>
        <begin position="32"/>
        <end position="239"/>
    </location>
</feature>
<dbReference type="AlphaFoldDB" id="A0ABD2AI97"/>
<protein>
    <submittedName>
        <fullName evidence="6">Neurotrophin 1 isoform X1</fullName>
    </submittedName>
</protein>
<organism evidence="6 7">
    <name type="scientific">Vespula squamosa</name>
    <name type="common">Southern yellow jacket</name>
    <name type="synonym">Wasp</name>
    <dbReference type="NCBI Taxonomy" id="30214"/>
    <lineage>
        <taxon>Eukaryota</taxon>
        <taxon>Metazoa</taxon>
        <taxon>Ecdysozoa</taxon>
        <taxon>Arthropoda</taxon>
        <taxon>Hexapoda</taxon>
        <taxon>Insecta</taxon>
        <taxon>Pterygota</taxon>
        <taxon>Neoptera</taxon>
        <taxon>Endopterygota</taxon>
        <taxon>Hymenoptera</taxon>
        <taxon>Apocrita</taxon>
        <taxon>Aculeata</taxon>
        <taxon>Vespoidea</taxon>
        <taxon>Vespidae</taxon>
        <taxon>Vespinae</taxon>
        <taxon>Vespula</taxon>
    </lineage>
</organism>
<name>A0ABD2AI97_VESSQ</name>
<dbReference type="SUPFAM" id="SSF57501">
    <property type="entry name" value="Cystine-knot cytokines"/>
    <property type="match status" value="1"/>
</dbReference>
<feature type="domain" description="Spaetzle" evidence="5">
    <location>
        <begin position="144"/>
        <end position="236"/>
    </location>
</feature>
<dbReference type="InterPro" id="IPR032104">
    <property type="entry name" value="Spaetzle"/>
</dbReference>
<keyword evidence="7" id="KW-1185">Reference proteome</keyword>
<sequence>MAKIRLGVDYHPFKIVIMAVLLFWIADKTNSDSQPNFYEKYDLDRPSYPSWYKRSPFMEIIEPKDNMEERLFFPENDMKSQIQNLENPHICKNKTYCEDTPYYPTELVKNKLENIRNLMEFAIKDYIPTQIDLSHRIDANDETPMCVSTEKLIYPKTAETVNGNWLYIAQMKEDFSQGIRVETCVGNSKPCRYVQDVMGRVSTCEQKYIYRQLLAINKEDITTELFRFPSSCCCNVRNV</sequence>
<dbReference type="PANTHER" id="PTHR23199">
    <property type="entry name" value="NEUROTROPHIN 1-RELATED"/>
    <property type="match status" value="1"/>
</dbReference>
<dbReference type="Pfam" id="PF16077">
    <property type="entry name" value="Spaetzle"/>
    <property type="match status" value="1"/>
</dbReference>
<evidence type="ECO:0000256" key="1">
    <source>
        <dbReference type="ARBA" id="ARBA00022729"/>
    </source>
</evidence>
<dbReference type="InterPro" id="IPR052444">
    <property type="entry name" value="Spz/Toll_ligand-like"/>
</dbReference>
<keyword evidence="3" id="KW-0325">Glycoprotein</keyword>
<proteinExistence type="predicted"/>
<dbReference type="Gene3D" id="2.10.90.10">
    <property type="entry name" value="Cystine-knot cytokines"/>
    <property type="match status" value="1"/>
</dbReference>
<comment type="caution">
    <text evidence="6">The sequence shown here is derived from an EMBL/GenBank/DDBJ whole genome shotgun (WGS) entry which is preliminary data.</text>
</comment>
<keyword evidence="1 4" id="KW-0732">Signal</keyword>
<dbReference type="Proteomes" id="UP001607302">
    <property type="component" value="Unassembled WGS sequence"/>
</dbReference>
<dbReference type="InterPro" id="IPR029034">
    <property type="entry name" value="Cystine-knot_cytokine"/>
</dbReference>
<keyword evidence="2" id="KW-1015">Disulfide bond</keyword>
<evidence type="ECO:0000313" key="6">
    <source>
        <dbReference type="EMBL" id="KAL2720338.1"/>
    </source>
</evidence>
<accession>A0ABD2AI97</accession>
<evidence type="ECO:0000313" key="7">
    <source>
        <dbReference type="Proteomes" id="UP001607302"/>
    </source>
</evidence>
<evidence type="ECO:0000256" key="3">
    <source>
        <dbReference type="ARBA" id="ARBA00023180"/>
    </source>
</evidence>
<dbReference type="EMBL" id="JAUDFV010000147">
    <property type="protein sequence ID" value="KAL2720338.1"/>
    <property type="molecule type" value="Genomic_DNA"/>
</dbReference>